<dbReference type="Pfam" id="PF12697">
    <property type="entry name" value="Abhydrolase_6"/>
    <property type="match status" value="1"/>
</dbReference>
<dbReference type="InterPro" id="IPR029058">
    <property type="entry name" value="AB_hydrolase_fold"/>
</dbReference>
<dbReference type="OrthoDB" id="9804723at2"/>
<dbReference type="SUPFAM" id="SSF53474">
    <property type="entry name" value="alpha/beta-Hydrolases"/>
    <property type="match status" value="1"/>
</dbReference>
<dbReference type="GO" id="GO:0018775">
    <property type="term" value="F:2-hydroxymuconate-semialdehyde hydrolase activity"/>
    <property type="evidence" value="ECO:0007669"/>
    <property type="project" value="UniProtKB-EC"/>
</dbReference>
<proteinExistence type="predicted"/>
<keyword evidence="4" id="KW-0378">Hydrolase</keyword>
<evidence type="ECO:0000313" key="5">
    <source>
        <dbReference type="Proteomes" id="UP000051086"/>
    </source>
</evidence>
<keyword evidence="1" id="KW-0812">Transmembrane</keyword>
<dbReference type="PANTHER" id="PTHR46438:SF2">
    <property type="entry name" value="ALPHA_BETA-HYDROLASES SUPERFAMILY PROTEIN"/>
    <property type="match status" value="1"/>
</dbReference>
<dbReference type="PANTHER" id="PTHR46438">
    <property type="entry name" value="ALPHA/BETA-HYDROLASES SUPERFAMILY PROTEIN"/>
    <property type="match status" value="1"/>
</dbReference>
<dbReference type="EMBL" id="CYSC01000032">
    <property type="protein sequence ID" value="CUH72452.1"/>
    <property type="molecule type" value="Genomic_DNA"/>
</dbReference>
<feature type="transmembrane region" description="Helical" evidence="1">
    <location>
        <begin position="41"/>
        <end position="62"/>
    </location>
</feature>
<dbReference type="InterPro" id="IPR000073">
    <property type="entry name" value="AB_hydrolase_1"/>
</dbReference>
<dbReference type="Proteomes" id="UP000051887">
    <property type="component" value="Unassembled WGS sequence"/>
</dbReference>
<evidence type="ECO:0000313" key="4">
    <source>
        <dbReference type="EMBL" id="CUH72452.1"/>
    </source>
</evidence>
<dbReference type="EMBL" id="CYSB01000025">
    <property type="protein sequence ID" value="CUH66141.1"/>
    <property type="molecule type" value="Genomic_DNA"/>
</dbReference>
<evidence type="ECO:0000256" key="1">
    <source>
        <dbReference type="SAM" id="Phobius"/>
    </source>
</evidence>
<name>A0A0P1FU12_9RHOB</name>
<dbReference type="EC" id="3.7.1.9" evidence="4"/>
<accession>A0A0P1FU12</accession>
<evidence type="ECO:0000259" key="2">
    <source>
        <dbReference type="Pfam" id="PF12697"/>
    </source>
</evidence>
<evidence type="ECO:0000313" key="3">
    <source>
        <dbReference type="EMBL" id="CUH66141.1"/>
    </source>
</evidence>
<dbReference type="Proteomes" id="UP000051086">
    <property type="component" value="Unassembled WGS sequence"/>
</dbReference>
<gene>
    <name evidence="4" type="primary">xylF_2</name>
    <name evidence="3" type="ORF">TL5118_01628</name>
    <name evidence="4" type="ORF">TL5120_02252</name>
</gene>
<reference evidence="4 6" key="1">
    <citation type="submission" date="2015-09" db="EMBL/GenBank/DDBJ databases">
        <authorList>
            <consortium name="Swine Surveillance"/>
        </authorList>
    </citation>
    <scope>NUCLEOTIDE SEQUENCE [LARGE SCALE GENOMIC DNA]</scope>
    <source>
        <strain evidence="4 6">5120</strain>
    </source>
</reference>
<keyword evidence="5" id="KW-1185">Reference proteome</keyword>
<evidence type="ECO:0000313" key="6">
    <source>
        <dbReference type="Proteomes" id="UP000051887"/>
    </source>
</evidence>
<keyword evidence="1" id="KW-0472">Membrane</keyword>
<sequence>MPTKTVKLVTTRRYLGNIGLDKETDLGASFMIAVAKILLKYLVRICAIMFAALLVALVYFNWAAANREVTGFGKNLPADGYLLPTGDGKFFLIDTNTEAEKQLLFAHGTGAWSALWRPTLETAATQGYRATAFDLPPFGWSEHASDRIYTRARQAERIIALLEELGTRPIVVTHSFGAGPMAEAVLLRPDLVSGMIVVNGAIGLGSHKDPNLLPFPLRSEILRQYITAATASNPLLTKSFLRSFIHIKEASSPEIVTVLQIPMVRVGYTKAVTDWMPNLFRSPAQALSTREENWRSLEIPIVFIWGREDTVTPLSQGEELVRLVNGADLLVLDGVGHVPQIEAPEAFQTNLLKALNLIQQANNNEGER</sequence>
<protein>
    <submittedName>
        <fullName evidence="4">2-hydroxymuconate semialdehyde hydrolase</fullName>
        <ecNumber evidence="4">3.7.1.9</ecNumber>
    </submittedName>
</protein>
<organism evidence="4 6">
    <name type="scientific">Thalassovita autumnalis</name>
    <dbReference type="NCBI Taxonomy" id="2072972"/>
    <lineage>
        <taxon>Bacteria</taxon>
        <taxon>Pseudomonadati</taxon>
        <taxon>Pseudomonadota</taxon>
        <taxon>Alphaproteobacteria</taxon>
        <taxon>Rhodobacterales</taxon>
        <taxon>Roseobacteraceae</taxon>
        <taxon>Thalassovita</taxon>
    </lineage>
</organism>
<feature type="domain" description="AB hydrolase-1" evidence="2">
    <location>
        <begin position="103"/>
        <end position="347"/>
    </location>
</feature>
<dbReference type="InterPro" id="IPR000639">
    <property type="entry name" value="Epox_hydrolase-like"/>
</dbReference>
<dbReference type="RefSeq" id="WP_058243651.1">
    <property type="nucleotide sequence ID" value="NZ_CYSB01000025.1"/>
</dbReference>
<dbReference type="Gene3D" id="3.40.50.1820">
    <property type="entry name" value="alpha/beta hydrolase"/>
    <property type="match status" value="1"/>
</dbReference>
<dbReference type="AlphaFoldDB" id="A0A0P1FU12"/>
<keyword evidence="1" id="KW-1133">Transmembrane helix</keyword>
<dbReference type="PRINTS" id="PR00412">
    <property type="entry name" value="EPOXHYDRLASE"/>
</dbReference>
<reference evidence="3 5" key="2">
    <citation type="submission" date="2015-09" db="EMBL/GenBank/DDBJ databases">
        <authorList>
            <person name="Rodrigo-Torres L."/>
            <person name="Arahal D.R."/>
        </authorList>
    </citation>
    <scope>NUCLEOTIDE SEQUENCE [LARGE SCALE GENOMIC DNA]</scope>
    <source>
        <strain evidence="3 5">CECT 5118</strain>
    </source>
</reference>